<evidence type="ECO:0000313" key="22">
    <source>
        <dbReference type="EMBL" id="KFI72711.1"/>
    </source>
</evidence>
<dbReference type="SUPFAM" id="SSF51011">
    <property type="entry name" value="Glycosyl hydrolase domain"/>
    <property type="match status" value="1"/>
</dbReference>
<evidence type="ECO:0000256" key="3">
    <source>
        <dbReference type="ARBA" id="ARBA00008061"/>
    </source>
</evidence>
<dbReference type="InterPro" id="IPR014756">
    <property type="entry name" value="Ig_E-set"/>
</dbReference>
<dbReference type="SMART" id="SM00632">
    <property type="entry name" value="Aamy_C"/>
    <property type="match status" value="1"/>
</dbReference>
<feature type="domain" description="Glycosyl hydrolase family 13 catalytic" evidence="20">
    <location>
        <begin position="1094"/>
        <end position="1554"/>
    </location>
</feature>
<dbReference type="SUPFAM" id="SSF51445">
    <property type="entry name" value="(Trans)glycosidases"/>
    <property type="match status" value="2"/>
</dbReference>
<evidence type="ECO:0000259" key="19">
    <source>
        <dbReference type="SMART" id="SM00632"/>
    </source>
</evidence>
<dbReference type="InterPro" id="IPR013780">
    <property type="entry name" value="Glyco_hydro_b"/>
</dbReference>
<evidence type="ECO:0000256" key="17">
    <source>
        <dbReference type="SAM" id="MobiDB-lite"/>
    </source>
</evidence>
<dbReference type="Gene3D" id="2.60.40.1180">
    <property type="entry name" value="Golgi alpha-mannosidase II"/>
    <property type="match status" value="1"/>
</dbReference>
<protein>
    <recommendedName>
        <fullName evidence="5">Alpha-amylase</fullName>
        <ecNumber evidence="4">3.2.1.1</ecNumber>
        <ecNumber evidence="12">3.2.1.41</ecNumber>
    </recommendedName>
    <alternativeName>
        <fullName evidence="14">1,4-alpha-D-glucan glucanohydrolase</fullName>
    </alternativeName>
    <alternativeName>
        <fullName evidence="13">Alpha-dextrin endo-1,6-alpha-glucosidase</fullName>
    </alternativeName>
    <alternativeName>
        <fullName evidence="15">Pullulan 6-glucanohydrolase</fullName>
    </alternativeName>
</protein>
<keyword evidence="18" id="KW-0812">Transmembrane</keyword>
<dbReference type="EMBL" id="JGZD01000009">
    <property type="protein sequence ID" value="KFI72711.1"/>
    <property type="molecule type" value="Genomic_DNA"/>
</dbReference>
<dbReference type="GO" id="GO:0005975">
    <property type="term" value="P:carbohydrate metabolic process"/>
    <property type="evidence" value="ECO:0007669"/>
    <property type="project" value="InterPro"/>
</dbReference>
<dbReference type="InterPro" id="IPR013784">
    <property type="entry name" value="Carb-bd-like_fold"/>
</dbReference>
<keyword evidence="18" id="KW-0472">Membrane</keyword>
<sequence>MEGHMTVQRLNSMAGKLLGMGVALAMLAGGGAVVGPLAAQASPTKDAQNQASITSTSKDVQVIAFQQTWNTIAKECTQTYGPEGVGYVEVSPPQESIQGTQWWTSYQPVSYKLDSKLGTADEFKTMISTCKAAGVGIIADVVLNQTTGADTTTTDASSDTQTGVAGTTYNPATGDYPGFTGSDDQYTNGITSSDFHDCTTSISDYTNQTEVQECRLSGMWDFNSSSTKVRDIQSDYLASLYKLGVAGFRVDAAKHINTDDLKAIKAEMAIKVGKSASDIYWIQETIGNSSEASGIQPSNYTQNGDVTEFGFKSEMNENFKGKISNLKGLSSRLIDSDSANVFVTNWDTARSEGALTYKDGARYQLANAFMLSYGYGTARLISDYKFSASDDGAPGATATSVPDVDMDTACSTNTSDWNCEQRWTSTRGLIAFHNYVGDAALTDWQDDGGNNIAYSRGSKGFVAINNDTSAKDVSYTTSLPDGEYCNVYSVLDCSQTVTVSGGKVTTTIPARSAIALYAGATKASHPSSSTATDPSDPTLSDESDTVSPDDTTLTVYYKPTKSWSTVYMHYGIGDTWTTAPGVKMNGPDSSGYYSLTIDTGGKAVQICFNDGDNHWDSNNNNNYTAPAGIIQAGVTNGSLSYGNPENLTGQTRVVVHYKAADGDPGRGVYVWGSNTQSGDTLAGAYHAFTGTDCWGKVYEQTFDGVYDDIGLIVTTSGWDKYGGDRKVTVGSDGTVQVWIDGTSSDGESTTLTEAPSSYDCKATDVTVKVHYYRSDGLYFNASDTSTTDPQWDLWTWSSSVNGFSASFTSHDDWGAVASYDLTDSVQVQSIGLLRRYGKDEWKSKDPDDRNYSVPSNAIVPDSNGKATAEVWLVQGDSTVYTARPSTGLSVKSAEISGFTELTAKLSKSSTADALDGKVSVTDADGKAVDVKSIAVSGTALTITTANELSVTGKYTVTVKGFGTADAVAGSVVRTDAFDDRYAYDGDDLGATWTADATTLKVWAPTATSVELVVYKSDRTADAGVYYTSPMTRGDKGVWSVTLNGRQSEFAYTYRLTFADGTTNDSADPYATASVVNGQRSVVLPTSSTTVAGSTTHMASFGSATNATIAEMNIRDFSIAGNSGISAAKRGKYLGVVESGTTTTKGATSGLDYLKNLGVSHVQIMPMFDYGSTDEASDTSYDAKKSDGSYQQNWGYDPVNYNVPEGSYSSDATNPSTRIVEAKEMVQGLHKSNLRVIMDVVYNHVYDASESSFNKTVPGYYFRYDSNGSLTNDSGCGNDTASERAMMRRYIVHSVTYWAKNYGVDGFRFDLMGLIDTQTMKEVRAALDKIDPSIIVLGEGWDMNTTMDKSEMSTQPNAYKLASQSVSSVSASSTGTTGLAGSTGLVKDNGVAFFNDSIRDAAKGSVFSDADTGFVSGKSGLEGLIANNLLGCRNATGTASSDLCTNGTTNVRYADAGQIVQYVEAHDNMTLYDKLRASVPTDDDATTVKRAELADSLVTLSQGIPFIQLGQEFLRTKGGDGNSYNSGDSVNAIDWDRTTTYKDSVDYVKGLLALRKNTAAFRMSSYDDISKNATILKSSDGVVAYQVKDDSGTYVVILNSASGSSATTTSSARSLASKDATTAVSGLKKGTYQVLVRDGTVLDDNDPCASADTTPTTVKVTDGDYAAASLSATVLKLETTSASSDTTGSCQTSGSDTTGDDSTGALSASDAQDGSSTTTTLSSTGSSVAWLVLAVAILSAAGIGVREASRRERRGSHSASSK</sequence>
<keyword evidence="9" id="KW-0106">Calcium</keyword>
<dbReference type="GO" id="GO:0051060">
    <property type="term" value="F:pullulanase activity"/>
    <property type="evidence" value="ECO:0007669"/>
    <property type="project" value="UniProtKB-EC"/>
</dbReference>
<evidence type="ECO:0000256" key="8">
    <source>
        <dbReference type="ARBA" id="ARBA00022801"/>
    </source>
</evidence>
<dbReference type="Gene3D" id="2.60.40.1110">
    <property type="match status" value="2"/>
</dbReference>
<evidence type="ECO:0000256" key="16">
    <source>
        <dbReference type="RuleBase" id="RU003615"/>
    </source>
</evidence>
<dbReference type="eggNOG" id="COG1523">
    <property type="taxonomic scope" value="Bacteria"/>
</dbReference>
<comment type="cofactor">
    <cofactor evidence="2">
        <name>Ca(2+)</name>
        <dbReference type="ChEBI" id="CHEBI:29108"/>
    </cofactor>
</comment>
<dbReference type="CDD" id="cd10315">
    <property type="entry name" value="CBM41_pullulanase"/>
    <property type="match status" value="2"/>
</dbReference>
<dbReference type="SMART" id="SM01066">
    <property type="entry name" value="CBM_25"/>
    <property type="match status" value="1"/>
</dbReference>
<keyword evidence="18" id="KW-1133">Transmembrane helix</keyword>
<dbReference type="PANTHER" id="PTHR43002">
    <property type="entry name" value="GLYCOGEN DEBRANCHING ENZYME"/>
    <property type="match status" value="1"/>
</dbReference>
<comment type="similarity">
    <text evidence="3 16">Belongs to the glycosyl hydrolase 13 family.</text>
</comment>
<dbReference type="InterPro" id="IPR006047">
    <property type="entry name" value="GH13_cat_dom"/>
</dbReference>
<dbReference type="CDD" id="cd02860">
    <property type="entry name" value="E_set_Pullulanase"/>
    <property type="match status" value="1"/>
</dbReference>
<dbReference type="EC" id="3.2.1.1" evidence="4"/>
<dbReference type="InterPro" id="IPR005085">
    <property type="entry name" value="CBM25"/>
</dbReference>
<dbReference type="GO" id="GO:2001070">
    <property type="term" value="F:starch binding"/>
    <property type="evidence" value="ECO:0007669"/>
    <property type="project" value="InterPro"/>
</dbReference>
<feature type="region of interest" description="Disordered" evidence="17">
    <location>
        <begin position="1682"/>
        <end position="1719"/>
    </location>
</feature>
<accession>A0A087BNW1</accession>
<evidence type="ECO:0000256" key="2">
    <source>
        <dbReference type="ARBA" id="ARBA00001913"/>
    </source>
</evidence>
<dbReference type="InterPro" id="IPR006048">
    <property type="entry name" value="A-amylase/branching_C"/>
</dbReference>
<keyword evidence="6" id="KW-0479">Metal-binding</keyword>
<reference evidence="22 23" key="1">
    <citation type="submission" date="2014-03" db="EMBL/GenBank/DDBJ databases">
        <title>Genomics of Bifidobacteria.</title>
        <authorList>
            <person name="Ventura M."/>
            <person name="Milani C."/>
            <person name="Lugli G.A."/>
        </authorList>
    </citation>
    <scope>NUCLEOTIDE SEQUENCE [LARGE SCALE GENOMIC DNA]</scope>
    <source>
        <strain evidence="22 23">LMG 11592</strain>
    </source>
</reference>
<evidence type="ECO:0000256" key="14">
    <source>
        <dbReference type="ARBA" id="ARBA00030238"/>
    </source>
</evidence>
<evidence type="ECO:0000259" key="20">
    <source>
        <dbReference type="SMART" id="SM00642"/>
    </source>
</evidence>
<dbReference type="CDD" id="cd11317">
    <property type="entry name" value="AmyAc_bac_euk_AmyA"/>
    <property type="match status" value="1"/>
</dbReference>
<evidence type="ECO:0000259" key="21">
    <source>
        <dbReference type="SMART" id="SM01066"/>
    </source>
</evidence>
<dbReference type="Pfam" id="PF00128">
    <property type="entry name" value="Alpha-amylase"/>
    <property type="match status" value="2"/>
</dbReference>
<dbReference type="Proteomes" id="UP000029014">
    <property type="component" value="Unassembled WGS sequence"/>
</dbReference>
<feature type="domain" description="Glycosyl hydrolase family 13 catalytic" evidence="20">
    <location>
        <begin position="59"/>
        <end position="433"/>
    </location>
</feature>
<evidence type="ECO:0000256" key="15">
    <source>
        <dbReference type="ARBA" id="ARBA00031076"/>
    </source>
</evidence>
<dbReference type="InterPro" id="IPR006046">
    <property type="entry name" value="Alpha_amylase"/>
</dbReference>
<keyword evidence="10 22" id="KW-0326">Glycosidase</keyword>
<evidence type="ECO:0000256" key="6">
    <source>
        <dbReference type="ARBA" id="ARBA00022723"/>
    </source>
</evidence>
<feature type="compositionally biased region" description="Low complexity" evidence="17">
    <location>
        <begin position="1682"/>
        <end position="1703"/>
    </location>
</feature>
<gene>
    <name evidence="22" type="ORF">BMIN_0611</name>
</gene>
<feature type="domain" description="Carbohydrate binding module family 25" evidence="21">
    <location>
        <begin position="550"/>
        <end position="628"/>
    </location>
</feature>
<feature type="region of interest" description="Disordered" evidence="17">
    <location>
        <begin position="523"/>
        <end position="549"/>
    </location>
</feature>
<evidence type="ECO:0000256" key="5">
    <source>
        <dbReference type="ARBA" id="ARBA00017303"/>
    </source>
</evidence>
<proteinExistence type="inferred from homology"/>
<evidence type="ECO:0000256" key="10">
    <source>
        <dbReference type="ARBA" id="ARBA00023295"/>
    </source>
</evidence>
<dbReference type="EC" id="3.2.1.41" evidence="12"/>
<dbReference type="InterPro" id="IPR013783">
    <property type="entry name" value="Ig-like_fold"/>
</dbReference>
<dbReference type="Pfam" id="PF02922">
    <property type="entry name" value="CBM_48"/>
    <property type="match status" value="1"/>
</dbReference>
<feature type="transmembrane region" description="Helical" evidence="18">
    <location>
        <begin position="1726"/>
        <end position="1744"/>
    </location>
</feature>
<comment type="catalytic activity">
    <reaction evidence="11">
        <text>Hydrolysis of (1-&gt;6)-alpha-D-glucosidic linkages in pullulan, amylopectin and glycogen, and in the alpha- and beta-limit dextrins of amylopectin and glycogen.</text>
        <dbReference type="EC" id="3.2.1.41"/>
    </reaction>
</comment>
<name>A0A087BNW1_9BIFI</name>
<dbReference type="GO" id="GO:0046872">
    <property type="term" value="F:metal ion binding"/>
    <property type="evidence" value="ECO:0007669"/>
    <property type="project" value="UniProtKB-KW"/>
</dbReference>
<evidence type="ECO:0000256" key="18">
    <source>
        <dbReference type="SAM" id="Phobius"/>
    </source>
</evidence>
<keyword evidence="7" id="KW-0732">Signal</keyword>
<dbReference type="STRING" id="1693.BMIN_0611"/>
<keyword evidence="8 22" id="KW-0378">Hydrolase</keyword>
<comment type="catalytic activity">
    <reaction evidence="1">
        <text>Endohydrolysis of (1-&gt;4)-alpha-D-glucosidic linkages in polysaccharides containing three or more (1-&gt;4)-alpha-linked D-glucose units.</text>
        <dbReference type="EC" id="3.2.1.1"/>
    </reaction>
</comment>
<evidence type="ECO:0000313" key="23">
    <source>
        <dbReference type="Proteomes" id="UP000029014"/>
    </source>
</evidence>
<keyword evidence="23" id="KW-1185">Reference proteome</keyword>
<dbReference type="PRINTS" id="PR00110">
    <property type="entry name" value="ALPHAAMYLASE"/>
</dbReference>
<dbReference type="SMART" id="SM00642">
    <property type="entry name" value="Aamy"/>
    <property type="match status" value="2"/>
</dbReference>
<evidence type="ECO:0000256" key="1">
    <source>
        <dbReference type="ARBA" id="ARBA00000548"/>
    </source>
</evidence>
<dbReference type="Pfam" id="PF02806">
    <property type="entry name" value="Alpha-amylase_C"/>
    <property type="match status" value="1"/>
</dbReference>
<dbReference type="Pfam" id="PF03423">
    <property type="entry name" value="CBM_25"/>
    <property type="match status" value="1"/>
</dbReference>
<dbReference type="Gene3D" id="3.20.20.80">
    <property type="entry name" value="Glycosidases"/>
    <property type="match status" value="2"/>
</dbReference>
<evidence type="ECO:0000256" key="4">
    <source>
        <dbReference type="ARBA" id="ARBA00012595"/>
    </source>
</evidence>
<dbReference type="SUPFAM" id="SSF81296">
    <property type="entry name" value="E set domains"/>
    <property type="match status" value="1"/>
</dbReference>
<dbReference type="InterPro" id="IPR031319">
    <property type="entry name" value="A-amylase_C"/>
</dbReference>
<evidence type="ECO:0000256" key="13">
    <source>
        <dbReference type="ARBA" id="ARBA00029618"/>
    </source>
</evidence>
<dbReference type="InterPro" id="IPR017853">
    <property type="entry name" value="GH"/>
</dbReference>
<dbReference type="Gene3D" id="2.60.40.10">
    <property type="entry name" value="Immunoglobulins"/>
    <property type="match status" value="2"/>
</dbReference>
<dbReference type="SUPFAM" id="SSF49452">
    <property type="entry name" value="Starch-binding domain-like"/>
    <property type="match status" value="2"/>
</dbReference>
<dbReference type="InterPro" id="IPR005323">
    <property type="entry name" value="CBM41_pullulanase"/>
</dbReference>
<evidence type="ECO:0000256" key="11">
    <source>
        <dbReference type="ARBA" id="ARBA00023965"/>
    </source>
</evidence>
<dbReference type="Pfam" id="PF03714">
    <property type="entry name" value="PUD"/>
    <property type="match status" value="2"/>
</dbReference>
<evidence type="ECO:0000256" key="9">
    <source>
        <dbReference type="ARBA" id="ARBA00022837"/>
    </source>
</evidence>
<comment type="caution">
    <text evidence="22">The sequence shown here is derived from an EMBL/GenBank/DDBJ whole genome shotgun (WGS) entry which is preliminary data.</text>
</comment>
<dbReference type="GO" id="GO:0004556">
    <property type="term" value="F:alpha-amylase activity"/>
    <property type="evidence" value="ECO:0007669"/>
    <property type="project" value="UniProtKB-EC"/>
</dbReference>
<feature type="compositionally biased region" description="Low complexity" evidence="17">
    <location>
        <begin position="524"/>
        <end position="538"/>
    </location>
</feature>
<evidence type="ECO:0000256" key="12">
    <source>
        <dbReference type="ARBA" id="ARBA00024062"/>
    </source>
</evidence>
<dbReference type="CDD" id="cd11341">
    <property type="entry name" value="AmyAc_Pullulanase_LD-like"/>
    <property type="match status" value="1"/>
</dbReference>
<evidence type="ECO:0000256" key="7">
    <source>
        <dbReference type="ARBA" id="ARBA00022729"/>
    </source>
</evidence>
<dbReference type="InterPro" id="IPR004193">
    <property type="entry name" value="Glyco_hydro_13_N"/>
</dbReference>
<feature type="domain" description="Alpha-amylase C-terminal" evidence="19">
    <location>
        <begin position="442"/>
        <end position="521"/>
    </location>
</feature>
<dbReference type="eggNOG" id="COG0366">
    <property type="taxonomic scope" value="Bacteria"/>
</dbReference>
<organism evidence="22 23">
    <name type="scientific">Bifidobacterium minimum</name>
    <dbReference type="NCBI Taxonomy" id="1693"/>
    <lineage>
        <taxon>Bacteria</taxon>
        <taxon>Bacillati</taxon>
        <taxon>Actinomycetota</taxon>
        <taxon>Actinomycetes</taxon>
        <taxon>Bifidobacteriales</taxon>
        <taxon>Bifidobacteriaceae</taxon>
        <taxon>Bifidobacterium</taxon>
    </lineage>
</organism>